<dbReference type="EMBL" id="ML120396">
    <property type="protein sequence ID" value="RPA98334.1"/>
    <property type="molecule type" value="Genomic_DNA"/>
</dbReference>
<feature type="compositionally biased region" description="Polar residues" evidence="1">
    <location>
        <begin position="199"/>
        <end position="210"/>
    </location>
</feature>
<reference evidence="2 3" key="1">
    <citation type="journal article" date="2018" name="Nat. Ecol. Evol.">
        <title>Pezizomycetes genomes reveal the molecular basis of ectomycorrhizal truffle lifestyle.</title>
        <authorList>
            <person name="Murat C."/>
            <person name="Payen T."/>
            <person name="Noel B."/>
            <person name="Kuo A."/>
            <person name="Morin E."/>
            <person name="Chen J."/>
            <person name="Kohler A."/>
            <person name="Krizsan K."/>
            <person name="Balestrini R."/>
            <person name="Da Silva C."/>
            <person name="Montanini B."/>
            <person name="Hainaut M."/>
            <person name="Levati E."/>
            <person name="Barry K.W."/>
            <person name="Belfiori B."/>
            <person name="Cichocki N."/>
            <person name="Clum A."/>
            <person name="Dockter R.B."/>
            <person name="Fauchery L."/>
            <person name="Guy J."/>
            <person name="Iotti M."/>
            <person name="Le Tacon F."/>
            <person name="Lindquist E.A."/>
            <person name="Lipzen A."/>
            <person name="Malagnac F."/>
            <person name="Mello A."/>
            <person name="Molinier V."/>
            <person name="Miyauchi S."/>
            <person name="Poulain J."/>
            <person name="Riccioni C."/>
            <person name="Rubini A."/>
            <person name="Sitrit Y."/>
            <person name="Splivallo R."/>
            <person name="Traeger S."/>
            <person name="Wang M."/>
            <person name="Zifcakova L."/>
            <person name="Wipf D."/>
            <person name="Zambonelli A."/>
            <person name="Paolocci F."/>
            <person name="Nowrousian M."/>
            <person name="Ottonello S."/>
            <person name="Baldrian P."/>
            <person name="Spatafora J.W."/>
            <person name="Henrissat B."/>
            <person name="Nagy L.G."/>
            <person name="Aury J.M."/>
            <person name="Wincker P."/>
            <person name="Grigoriev I.V."/>
            <person name="Bonfante P."/>
            <person name="Martin F.M."/>
        </authorList>
    </citation>
    <scope>NUCLEOTIDE SEQUENCE [LARGE SCALE GENOMIC DNA]</scope>
    <source>
        <strain evidence="2 3">120613-1</strain>
    </source>
</reference>
<evidence type="ECO:0000256" key="1">
    <source>
        <dbReference type="SAM" id="MobiDB-lite"/>
    </source>
</evidence>
<protein>
    <submittedName>
        <fullName evidence="2">Uncharacterized protein</fullName>
    </submittedName>
</protein>
<evidence type="ECO:0000313" key="2">
    <source>
        <dbReference type="EMBL" id="RPA98334.1"/>
    </source>
</evidence>
<name>A0A3N4JX96_9PEZI</name>
<feature type="region of interest" description="Disordered" evidence="1">
    <location>
        <begin position="199"/>
        <end position="224"/>
    </location>
</feature>
<dbReference type="OrthoDB" id="5103002at2759"/>
<proteinExistence type="predicted"/>
<feature type="non-terminal residue" evidence="2">
    <location>
        <position position="1"/>
    </location>
</feature>
<dbReference type="AlphaFoldDB" id="A0A3N4JX96"/>
<gene>
    <name evidence="2" type="ORF">L873DRAFT_1687463</name>
</gene>
<keyword evidence="3" id="KW-1185">Reference proteome</keyword>
<evidence type="ECO:0000313" key="3">
    <source>
        <dbReference type="Proteomes" id="UP000276215"/>
    </source>
</evidence>
<accession>A0A3N4JX96</accession>
<dbReference type="Proteomes" id="UP000276215">
    <property type="component" value="Unassembled WGS sequence"/>
</dbReference>
<sequence length="224" mass="24262">SRSAFTTSSLPDQAAEESGFLPSLSCDSELTSSRCRGIFTTPLCPLWAAQDSAVRPYFASLVFGLAFLRSNSILRIPSCPLLAAQWRGVRPQKSIPSTSNLSPLINNSRSHPFQNTPRTAYDSGVLPSLSCDSGLTTFCSRSLFTTSLCPLSAAQDSAVRAYFASLVFGLTFLRLNSIFMIPSCPLLAAHMRGVRPQQSLPSTSKSFSSDKQFKISSIPKYATQ</sequence>
<organism evidence="2 3">
    <name type="scientific">Choiromyces venosus 120613-1</name>
    <dbReference type="NCBI Taxonomy" id="1336337"/>
    <lineage>
        <taxon>Eukaryota</taxon>
        <taxon>Fungi</taxon>
        <taxon>Dikarya</taxon>
        <taxon>Ascomycota</taxon>
        <taxon>Pezizomycotina</taxon>
        <taxon>Pezizomycetes</taxon>
        <taxon>Pezizales</taxon>
        <taxon>Tuberaceae</taxon>
        <taxon>Choiromyces</taxon>
    </lineage>
</organism>